<dbReference type="STRING" id="588581.Cpap_2162"/>
<dbReference type="EMBL" id="ACXX02000006">
    <property type="protein sequence ID" value="EGD47759.1"/>
    <property type="molecule type" value="Genomic_DNA"/>
</dbReference>
<protein>
    <submittedName>
        <fullName evidence="1">Regulatory protein, MerR</fullName>
    </submittedName>
</protein>
<proteinExistence type="predicted"/>
<dbReference type="eggNOG" id="ENOG5032TKA">
    <property type="taxonomic scope" value="Bacteria"/>
</dbReference>
<sequence>MPDLRNCRRCGRMYNYIGGAPICQDCKNADEEVFKRVKDYLYDNPGATLSQVAIEVDVSVEKIKLFLKEGRLEITDASNIILECERCGKSIKTGRFCRECQNEVSIDLEKTTRTIQPDTSEQLRANGIGMRYLNKKI</sequence>
<reference evidence="1" key="1">
    <citation type="submission" date="2009-07" db="EMBL/GenBank/DDBJ databases">
        <authorList>
            <consortium name="US DOE Joint Genome Institute (JGI-PGF)"/>
            <person name="Lucas S."/>
            <person name="Copeland A."/>
            <person name="Lapidus A."/>
            <person name="Glavina del Rio T."/>
            <person name="Tice H."/>
            <person name="Bruce D."/>
            <person name="Goodwin L."/>
            <person name="Pitluck S."/>
            <person name="Larimer F."/>
            <person name="Land M.L."/>
            <person name="Mouttaki H."/>
            <person name="He Z."/>
            <person name="Zhou J."/>
            <person name="Hemme C.L."/>
        </authorList>
    </citation>
    <scope>NUCLEOTIDE SEQUENCE</scope>
    <source>
        <strain evidence="1">DSM 2782</strain>
    </source>
</reference>
<keyword evidence="2" id="KW-1185">Reference proteome</keyword>
<reference evidence="1" key="2">
    <citation type="submission" date="2011-01" db="EMBL/GenBank/DDBJ databases">
        <title>The Non-contiguous Finished genome of Clostridium papyrosolvens.</title>
        <authorList>
            <person name="Lucas S."/>
            <person name="Copeland A."/>
            <person name="Lapidus A."/>
            <person name="Cheng J.-F."/>
            <person name="Goodwin L."/>
            <person name="Pitluck S."/>
            <person name="Misra M."/>
            <person name="Chertkov O."/>
            <person name="Detter J.C."/>
            <person name="Han C."/>
            <person name="Tapia R."/>
            <person name="Land M."/>
            <person name="Hauser L."/>
            <person name="Kyrpides N."/>
            <person name="Ivanova N."/>
            <person name="Pagani I."/>
            <person name="Mouttaki H."/>
            <person name="He Z."/>
            <person name="Zhou J."/>
            <person name="Hemme C.L."/>
            <person name="Woyke T."/>
        </authorList>
    </citation>
    <scope>NUCLEOTIDE SEQUENCE [LARGE SCALE GENOMIC DNA]</scope>
    <source>
        <strain evidence="1">DSM 2782</strain>
    </source>
</reference>
<dbReference type="Proteomes" id="UP000003860">
    <property type="component" value="Unassembled WGS sequence"/>
</dbReference>
<dbReference type="AlphaFoldDB" id="F1TCP2"/>
<accession>F1TCP2</accession>
<name>F1TCP2_9FIRM</name>
<dbReference type="OrthoDB" id="1739831at2"/>
<comment type="caution">
    <text evidence="1">The sequence shown here is derived from an EMBL/GenBank/DDBJ whole genome shotgun (WGS) entry which is preliminary data.</text>
</comment>
<dbReference type="RefSeq" id="WP_004619095.1">
    <property type="nucleotide sequence ID" value="NZ_ACXX02000006.1"/>
</dbReference>
<evidence type="ECO:0000313" key="1">
    <source>
        <dbReference type="EMBL" id="EGD47759.1"/>
    </source>
</evidence>
<evidence type="ECO:0000313" key="2">
    <source>
        <dbReference type="Proteomes" id="UP000003860"/>
    </source>
</evidence>
<gene>
    <name evidence="1" type="ORF">Cpap_2162</name>
</gene>
<organism evidence="1 2">
    <name type="scientific">Ruminiclostridium papyrosolvens DSM 2782</name>
    <dbReference type="NCBI Taxonomy" id="588581"/>
    <lineage>
        <taxon>Bacteria</taxon>
        <taxon>Bacillati</taxon>
        <taxon>Bacillota</taxon>
        <taxon>Clostridia</taxon>
        <taxon>Eubacteriales</taxon>
        <taxon>Oscillospiraceae</taxon>
        <taxon>Ruminiclostridium</taxon>
    </lineage>
</organism>